<organism evidence="1 2">
    <name type="scientific">Artomyces pyxidatus</name>
    <dbReference type="NCBI Taxonomy" id="48021"/>
    <lineage>
        <taxon>Eukaryota</taxon>
        <taxon>Fungi</taxon>
        <taxon>Dikarya</taxon>
        <taxon>Basidiomycota</taxon>
        <taxon>Agaricomycotina</taxon>
        <taxon>Agaricomycetes</taxon>
        <taxon>Russulales</taxon>
        <taxon>Auriscalpiaceae</taxon>
        <taxon>Artomyces</taxon>
    </lineage>
</organism>
<evidence type="ECO:0000313" key="1">
    <source>
        <dbReference type="EMBL" id="KAI0068512.1"/>
    </source>
</evidence>
<keyword evidence="2" id="KW-1185">Reference proteome</keyword>
<comment type="caution">
    <text evidence="1">The sequence shown here is derived from an EMBL/GenBank/DDBJ whole genome shotgun (WGS) entry which is preliminary data.</text>
</comment>
<reference evidence="1" key="2">
    <citation type="journal article" date="2022" name="New Phytol.">
        <title>Evolutionary transition to the ectomycorrhizal habit in the genomes of a hyperdiverse lineage of mushroom-forming fungi.</title>
        <authorList>
            <person name="Looney B."/>
            <person name="Miyauchi S."/>
            <person name="Morin E."/>
            <person name="Drula E."/>
            <person name="Courty P.E."/>
            <person name="Kohler A."/>
            <person name="Kuo A."/>
            <person name="LaButti K."/>
            <person name="Pangilinan J."/>
            <person name="Lipzen A."/>
            <person name="Riley R."/>
            <person name="Andreopoulos W."/>
            <person name="He G."/>
            <person name="Johnson J."/>
            <person name="Nolan M."/>
            <person name="Tritt A."/>
            <person name="Barry K.W."/>
            <person name="Grigoriev I.V."/>
            <person name="Nagy L.G."/>
            <person name="Hibbett D."/>
            <person name="Henrissat B."/>
            <person name="Matheny P.B."/>
            <person name="Labbe J."/>
            <person name="Martin F.M."/>
        </authorList>
    </citation>
    <scope>NUCLEOTIDE SEQUENCE</scope>
    <source>
        <strain evidence="1">HHB10654</strain>
    </source>
</reference>
<dbReference type="Proteomes" id="UP000814140">
    <property type="component" value="Unassembled WGS sequence"/>
</dbReference>
<evidence type="ECO:0000313" key="2">
    <source>
        <dbReference type="Proteomes" id="UP000814140"/>
    </source>
</evidence>
<accession>A0ACB8TJ92</accession>
<gene>
    <name evidence="1" type="ORF">BV25DRAFT_1817356</name>
</gene>
<sequence>MSLHSVWLDCDPGHDDATAILLALHCRNIHLLGVSTVHGNSDAQSTLLNAARCLQAFAAPESVKVYPGASKPILRSAQHAPEIHGVDGLGGVEGLPPLSDEGVLARIVTSSKAIEAIADALRKTWMDGAGSKISIIASGPLTNVALFLSVYPELSDGIEQIVFMGGGVGVGNRTAVAEFNILCDPEAAQIVLDTPVPKTMVPLNVTHQAIVTPAIQARLVATPTPLRHTLSTLIRFFEDAYKATFGFDDGPPLHDALTVAYVSCPELFKCKRYRVDVELEGKHTVGETIADIWDYRRADDTWGPTGKNSLVALELDVPAFFDLLLDCVAKCDAVSPLNRAKA</sequence>
<reference evidence="1" key="1">
    <citation type="submission" date="2021-03" db="EMBL/GenBank/DDBJ databases">
        <authorList>
            <consortium name="DOE Joint Genome Institute"/>
            <person name="Ahrendt S."/>
            <person name="Looney B.P."/>
            <person name="Miyauchi S."/>
            <person name="Morin E."/>
            <person name="Drula E."/>
            <person name="Courty P.E."/>
            <person name="Chicoki N."/>
            <person name="Fauchery L."/>
            <person name="Kohler A."/>
            <person name="Kuo A."/>
            <person name="Labutti K."/>
            <person name="Pangilinan J."/>
            <person name="Lipzen A."/>
            <person name="Riley R."/>
            <person name="Andreopoulos W."/>
            <person name="He G."/>
            <person name="Johnson J."/>
            <person name="Barry K.W."/>
            <person name="Grigoriev I.V."/>
            <person name="Nagy L."/>
            <person name="Hibbett D."/>
            <person name="Henrissat B."/>
            <person name="Matheny P.B."/>
            <person name="Labbe J."/>
            <person name="Martin F."/>
        </authorList>
    </citation>
    <scope>NUCLEOTIDE SEQUENCE</scope>
    <source>
        <strain evidence="1">HHB10654</strain>
    </source>
</reference>
<proteinExistence type="predicted"/>
<keyword evidence="1" id="KW-0378">Hydrolase</keyword>
<name>A0ACB8TJ92_9AGAM</name>
<protein>
    <submittedName>
        <fullName evidence="1">Nucleoside hydrolase</fullName>
    </submittedName>
</protein>
<dbReference type="EMBL" id="MU277187">
    <property type="protein sequence ID" value="KAI0068512.1"/>
    <property type="molecule type" value="Genomic_DNA"/>
</dbReference>